<dbReference type="KEGG" id="sapo:SAPIO_CDS0356"/>
<dbReference type="Pfam" id="PF00144">
    <property type="entry name" value="Beta-lactamase"/>
    <property type="match status" value="1"/>
</dbReference>
<dbReference type="Gene3D" id="3.40.710.10">
    <property type="entry name" value="DD-peptidase/beta-lactamase superfamily"/>
    <property type="match status" value="1"/>
</dbReference>
<dbReference type="AlphaFoldDB" id="A0A084GGU8"/>
<dbReference type="OrthoDB" id="10250282at2759"/>
<evidence type="ECO:0000313" key="5">
    <source>
        <dbReference type="EMBL" id="KEZ46560.1"/>
    </source>
</evidence>
<evidence type="ECO:0000313" key="6">
    <source>
        <dbReference type="Proteomes" id="UP000028545"/>
    </source>
</evidence>
<feature type="domain" description="Beta-lactamase-like ARB-00930-like C-terminal" evidence="4">
    <location>
        <begin position="420"/>
        <end position="582"/>
    </location>
</feature>
<dbReference type="HOGENOM" id="CLU_019706_2_0_1"/>
<dbReference type="OMA" id="VGLPWEI"/>
<feature type="chain" id="PRO_5001775650" evidence="2">
    <location>
        <begin position="20"/>
        <end position="585"/>
    </location>
</feature>
<comment type="caution">
    <text evidence="5">The sequence shown here is derived from an EMBL/GenBank/DDBJ whole genome shotgun (WGS) entry which is preliminary data.</text>
</comment>
<feature type="domain" description="Beta-lactamase-related" evidence="3">
    <location>
        <begin position="96"/>
        <end position="399"/>
    </location>
</feature>
<dbReference type="Proteomes" id="UP000028545">
    <property type="component" value="Unassembled WGS sequence"/>
</dbReference>
<proteinExistence type="inferred from homology"/>
<dbReference type="GeneID" id="27718508"/>
<dbReference type="PANTHER" id="PTHR22935:SF95">
    <property type="entry name" value="BETA-LACTAMASE-LIKE 1-RELATED"/>
    <property type="match status" value="1"/>
</dbReference>
<dbReference type="InterPro" id="IPR012338">
    <property type="entry name" value="Beta-lactam/transpept-like"/>
</dbReference>
<evidence type="ECO:0000256" key="1">
    <source>
        <dbReference type="ARBA" id="ARBA00038473"/>
    </source>
</evidence>
<comment type="similarity">
    <text evidence="1">Belongs to the beta-lactamase family.</text>
</comment>
<evidence type="ECO:0000256" key="2">
    <source>
        <dbReference type="SAM" id="SignalP"/>
    </source>
</evidence>
<name>A0A084GGU8_PSEDA</name>
<dbReference type="EMBL" id="JOWA01000022">
    <property type="protein sequence ID" value="KEZ46560.1"/>
    <property type="molecule type" value="Genomic_DNA"/>
</dbReference>
<protein>
    <submittedName>
        <fullName evidence="5">Uncharacterized protein</fullName>
    </submittedName>
</protein>
<evidence type="ECO:0000259" key="4">
    <source>
        <dbReference type="Pfam" id="PF26335"/>
    </source>
</evidence>
<organism evidence="5 6">
    <name type="scientific">Pseudallescheria apiosperma</name>
    <name type="common">Scedosporium apiospermum</name>
    <dbReference type="NCBI Taxonomy" id="563466"/>
    <lineage>
        <taxon>Eukaryota</taxon>
        <taxon>Fungi</taxon>
        <taxon>Dikarya</taxon>
        <taxon>Ascomycota</taxon>
        <taxon>Pezizomycotina</taxon>
        <taxon>Sordariomycetes</taxon>
        <taxon>Hypocreomycetidae</taxon>
        <taxon>Microascales</taxon>
        <taxon>Microascaceae</taxon>
        <taxon>Scedosporium</taxon>
    </lineage>
</organism>
<feature type="signal peptide" evidence="2">
    <location>
        <begin position="1"/>
        <end position="19"/>
    </location>
</feature>
<dbReference type="InterPro" id="IPR051478">
    <property type="entry name" value="Beta-lactamase-like_AB/R"/>
</dbReference>
<accession>A0A084GGU8</accession>
<dbReference type="InterPro" id="IPR001466">
    <property type="entry name" value="Beta-lactam-related"/>
</dbReference>
<dbReference type="VEuPathDB" id="FungiDB:SAPIO_CDS0356"/>
<dbReference type="SUPFAM" id="SSF56601">
    <property type="entry name" value="beta-lactamase/transpeptidase-like"/>
    <property type="match status" value="1"/>
</dbReference>
<keyword evidence="6" id="KW-1185">Reference proteome</keyword>
<keyword evidence="2" id="KW-0732">Signal</keyword>
<gene>
    <name evidence="5" type="ORF">SAPIO_CDS0356</name>
</gene>
<dbReference type="Pfam" id="PF26335">
    <property type="entry name" value="ARB_00930_C"/>
    <property type="match status" value="1"/>
</dbReference>
<dbReference type="RefSeq" id="XP_016646359.1">
    <property type="nucleotide sequence ID" value="XM_016783159.1"/>
</dbReference>
<dbReference type="PANTHER" id="PTHR22935">
    <property type="entry name" value="PENICILLIN-BINDING PROTEIN"/>
    <property type="match status" value="1"/>
</dbReference>
<evidence type="ECO:0000259" key="3">
    <source>
        <dbReference type="Pfam" id="PF00144"/>
    </source>
</evidence>
<sequence>MAPFSFSLLSALFSGLALAELRCRPNGPIVPRPTNLASSETINSALEELGSTLQKAIDGEIKAGWDTQNGSFSIAVVSLDQPDPAVPVWEFHHLSAANEKGTKEIDRDSQYLIGSISKAISDLILLKSGVDPDTPVRKYLPALDGGPINWGDITLRDLGNHQAGIPPNYGFSEYYYLKDVLELLGFPRLEDSDYPKCGVIALNGGCDAEATQEGLVDSYPVAKVSTTPVYSNMAFTLIALALKEATGNNYTQLLDELISQPLGLKSTRESPGDDDKAVIPPGESTWGSDYGINAPGGGLVSTLSDLSVFAHGILSRSSKILPSEAAINAWLKPNSATGSLNSLVGLPWEIFRTANLTPKHPHVIDIYAKGGGAYNYRSQLSLIDEYGVGIIILTAGASGALTPIYDAVLTTIVPAIDEVARQQAQQYAGEFGAISNGVVVNATLELDDDSIIIQSLNRDGHDILEGFQVIFSQAFGSILGLGVAGPRLFPTGVKTPGEVKLCNGTRAVVREDWRLNWSEFVNFEESELPGVGVTAQDCLSWTLADWMHYGKEPLDRYIFVTDAESGEVLGFEVPFLRSGLLQKAG</sequence>
<dbReference type="InterPro" id="IPR058664">
    <property type="entry name" value="ARB_00930-like_C"/>
</dbReference>
<reference evidence="5 6" key="1">
    <citation type="journal article" date="2014" name="Genome Announc.">
        <title>Draft genome sequence of the pathogenic fungus Scedosporium apiospermum.</title>
        <authorList>
            <person name="Vandeputte P."/>
            <person name="Ghamrawi S."/>
            <person name="Rechenmann M."/>
            <person name="Iltis A."/>
            <person name="Giraud S."/>
            <person name="Fleury M."/>
            <person name="Thornton C."/>
            <person name="Delhaes L."/>
            <person name="Meyer W."/>
            <person name="Papon N."/>
            <person name="Bouchara J.P."/>
        </authorList>
    </citation>
    <scope>NUCLEOTIDE SEQUENCE [LARGE SCALE GENOMIC DNA]</scope>
    <source>
        <strain evidence="5 6">IHEM 14462</strain>
    </source>
</reference>